<dbReference type="PIRSF" id="PIRSF029285">
    <property type="entry name" value="Aminopept"/>
    <property type="match status" value="1"/>
</dbReference>
<evidence type="ECO:0000313" key="2">
    <source>
        <dbReference type="Proteomes" id="UP000484885"/>
    </source>
</evidence>
<keyword evidence="2" id="KW-1185">Reference proteome</keyword>
<dbReference type="EMBL" id="JAAGSC010000036">
    <property type="protein sequence ID" value="NDY95036.1"/>
    <property type="molecule type" value="Genomic_DNA"/>
</dbReference>
<keyword evidence="1" id="KW-0645">Protease</keyword>
<reference evidence="1 2" key="1">
    <citation type="submission" date="2020-02" db="EMBL/GenBank/DDBJ databases">
        <authorList>
            <person name="Zhang X.-Y."/>
        </authorList>
    </citation>
    <scope>NUCLEOTIDE SEQUENCE [LARGE SCALE GENOMIC DNA]</scope>
    <source>
        <strain evidence="1 2">C33</strain>
    </source>
</reference>
<keyword evidence="1" id="KW-0031">Aminopeptidase</keyword>
<dbReference type="GO" id="GO:0004177">
    <property type="term" value="F:aminopeptidase activity"/>
    <property type="evidence" value="ECO:0007669"/>
    <property type="project" value="UniProtKB-KW"/>
</dbReference>
<keyword evidence="1" id="KW-0378">Hydrolase</keyword>
<organism evidence="1 2">
    <name type="scientific">Wenzhouxiangella limi</name>
    <dbReference type="NCBI Taxonomy" id="2707351"/>
    <lineage>
        <taxon>Bacteria</taxon>
        <taxon>Pseudomonadati</taxon>
        <taxon>Pseudomonadota</taxon>
        <taxon>Gammaproteobacteria</taxon>
        <taxon>Chromatiales</taxon>
        <taxon>Wenzhouxiangellaceae</taxon>
        <taxon>Wenzhouxiangella</taxon>
    </lineage>
</organism>
<protein>
    <submittedName>
        <fullName evidence="1">Aminopeptidase</fullName>
    </submittedName>
</protein>
<name>A0A845V195_9GAMM</name>
<sequence length="335" mass="36425">MGLSGCATLGWYGQAASGQLDILSKREDIAQLLADPDTDPVLAERLALALDIRAFAVAELGLPDSRSYTRYADLGREAAVWNVVATPRYALEPKTWCYPLVGCLAYRGFFDRDRADAVAAELSAQGMDAAVFAVPAYSTLGWFADPVLNTMLGRGEAWLAGLIFHELAHEQLFVRGETAFSEGYAVTVERVGVERWLSARGDAGALARWHKEQALQAEFTTELMAARERLGSIYGSGLPEPEAETARAAVFADLRARVSALDARAGDERFSRWASREINNAHLALAATYESAVAGFMRLLAACEEELACLHKRAAALGRADSATRQRFLSDTDRS</sequence>
<dbReference type="Proteomes" id="UP000484885">
    <property type="component" value="Unassembled WGS sequence"/>
</dbReference>
<comment type="caution">
    <text evidence="1">The sequence shown here is derived from an EMBL/GenBank/DDBJ whole genome shotgun (WGS) entry which is preliminary data.</text>
</comment>
<dbReference type="InterPro" id="IPR014553">
    <property type="entry name" value="Aminopept"/>
</dbReference>
<accession>A0A845V195</accession>
<evidence type="ECO:0000313" key="1">
    <source>
        <dbReference type="EMBL" id="NDY95036.1"/>
    </source>
</evidence>
<dbReference type="Pfam" id="PF10023">
    <property type="entry name" value="Aminopep"/>
    <property type="match status" value="1"/>
</dbReference>
<gene>
    <name evidence="1" type="ORF">G3I74_04760</name>
</gene>
<proteinExistence type="predicted"/>
<dbReference type="AlphaFoldDB" id="A0A845V195"/>